<dbReference type="EMBL" id="JACHOT010000003">
    <property type="protein sequence ID" value="MBB4651251.1"/>
    <property type="molecule type" value="Genomic_DNA"/>
</dbReference>
<comment type="subunit">
    <text evidence="8">Homodimer.</text>
</comment>
<feature type="short sequence motif" description="'HIGH' region" evidence="8">
    <location>
        <begin position="15"/>
        <end position="23"/>
    </location>
</feature>
<dbReference type="InterPro" id="IPR024109">
    <property type="entry name" value="Trp-tRNA-ligase_bac-type"/>
</dbReference>
<name>A0ABR6L371_9HYPH</name>
<feature type="binding site" evidence="8">
    <location>
        <begin position="22"/>
        <end position="23"/>
    </location>
    <ligand>
        <name>ATP</name>
        <dbReference type="ChEBI" id="CHEBI:30616"/>
    </ligand>
</feature>
<dbReference type="PANTHER" id="PTHR43766:SF1">
    <property type="entry name" value="TRYPTOPHAN--TRNA LIGASE, MITOCHONDRIAL"/>
    <property type="match status" value="1"/>
</dbReference>
<comment type="caution">
    <text evidence="10">The sequence shown here is derived from an EMBL/GenBank/DDBJ whole genome shotgun (WGS) entry which is preliminary data.</text>
</comment>
<comment type="subcellular location">
    <subcellularLocation>
        <location evidence="8">Cytoplasm</location>
    </subcellularLocation>
</comment>
<keyword evidence="11" id="KW-1185">Reference proteome</keyword>
<evidence type="ECO:0000256" key="9">
    <source>
        <dbReference type="RuleBase" id="RU363036"/>
    </source>
</evidence>
<dbReference type="InterPro" id="IPR014729">
    <property type="entry name" value="Rossmann-like_a/b/a_fold"/>
</dbReference>
<keyword evidence="8" id="KW-0963">Cytoplasm</keyword>
<keyword evidence="4 8" id="KW-0067">ATP-binding</keyword>
<dbReference type="PRINTS" id="PR01039">
    <property type="entry name" value="TRNASYNTHTRP"/>
</dbReference>
<dbReference type="InterPro" id="IPR002306">
    <property type="entry name" value="Trp-tRNA-ligase"/>
</dbReference>
<dbReference type="PROSITE" id="PS00178">
    <property type="entry name" value="AA_TRNA_LIGASE_I"/>
    <property type="match status" value="1"/>
</dbReference>
<dbReference type="PANTHER" id="PTHR43766">
    <property type="entry name" value="TRYPTOPHAN--TRNA LIGASE, MITOCHONDRIAL"/>
    <property type="match status" value="1"/>
</dbReference>
<feature type="binding site" evidence="8">
    <location>
        <begin position="218"/>
        <end position="222"/>
    </location>
    <ligand>
        <name>ATP</name>
        <dbReference type="ChEBI" id="CHEBI:30616"/>
    </ligand>
</feature>
<comment type="similarity">
    <text evidence="1 8 9">Belongs to the class-I aminoacyl-tRNA synthetase family.</text>
</comment>
<feature type="binding site" evidence="8">
    <location>
        <position position="209"/>
    </location>
    <ligand>
        <name>ATP</name>
        <dbReference type="ChEBI" id="CHEBI:30616"/>
    </ligand>
</feature>
<evidence type="ECO:0000256" key="7">
    <source>
        <dbReference type="ARBA" id="ARBA00049929"/>
    </source>
</evidence>
<evidence type="ECO:0000256" key="1">
    <source>
        <dbReference type="ARBA" id="ARBA00005594"/>
    </source>
</evidence>
<organism evidence="10 11">
    <name type="scientific">Aminobacter niigataensis</name>
    <dbReference type="NCBI Taxonomy" id="83265"/>
    <lineage>
        <taxon>Bacteria</taxon>
        <taxon>Pseudomonadati</taxon>
        <taxon>Pseudomonadota</taxon>
        <taxon>Alphaproteobacteria</taxon>
        <taxon>Hyphomicrobiales</taxon>
        <taxon>Phyllobacteriaceae</taxon>
        <taxon>Aminobacter</taxon>
    </lineage>
</organism>
<evidence type="ECO:0000256" key="2">
    <source>
        <dbReference type="ARBA" id="ARBA00022598"/>
    </source>
</evidence>
<dbReference type="InterPro" id="IPR001412">
    <property type="entry name" value="aa-tRNA-synth_I_CS"/>
</dbReference>
<reference evidence="10 11" key="1">
    <citation type="submission" date="2020-08" db="EMBL/GenBank/DDBJ databases">
        <title>Genomic Encyclopedia of Type Strains, Phase IV (KMG-IV): sequencing the most valuable type-strain genomes for metagenomic binning, comparative biology and taxonomic classification.</title>
        <authorList>
            <person name="Goeker M."/>
        </authorList>
    </citation>
    <scope>NUCLEOTIDE SEQUENCE [LARGE SCALE GENOMIC DNA]</scope>
    <source>
        <strain evidence="10 11">DSM 7050</strain>
    </source>
</reference>
<dbReference type="Pfam" id="PF00579">
    <property type="entry name" value="tRNA-synt_1b"/>
    <property type="match status" value="1"/>
</dbReference>
<keyword evidence="2 8" id="KW-0436">Ligase</keyword>
<keyword evidence="5 8" id="KW-0648">Protein biosynthesis</keyword>
<dbReference type="HAMAP" id="MF_00140_B">
    <property type="entry name" value="Trp_tRNA_synth_B"/>
    <property type="match status" value="1"/>
</dbReference>
<evidence type="ECO:0000256" key="6">
    <source>
        <dbReference type="ARBA" id="ARBA00023146"/>
    </source>
</evidence>
<protein>
    <recommendedName>
        <fullName evidence="8">Tryptophan--tRNA ligase</fullName>
        <ecNumber evidence="8">6.1.1.2</ecNumber>
    </recommendedName>
    <alternativeName>
        <fullName evidence="8">Tryptophanyl-tRNA synthetase</fullName>
        <shortName evidence="8">TrpRS</shortName>
    </alternativeName>
</protein>
<keyword evidence="6 8" id="KW-0030">Aminoacyl-tRNA synthetase</keyword>
<feature type="binding site" evidence="8">
    <location>
        <begin position="150"/>
        <end position="152"/>
    </location>
    <ligand>
        <name>ATP</name>
        <dbReference type="ChEBI" id="CHEBI:30616"/>
    </ligand>
</feature>
<gene>
    <name evidence="8" type="primary">trpS</name>
    <name evidence="10" type="ORF">GGQ99_003014</name>
</gene>
<dbReference type="Proteomes" id="UP000539538">
    <property type="component" value="Unassembled WGS sequence"/>
</dbReference>
<dbReference type="GO" id="GO:0004830">
    <property type="term" value="F:tryptophan-tRNA ligase activity"/>
    <property type="evidence" value="ECO:0007669"/>
    <property type="project" value="UniProtKB-EC"/>
</dbReference>
<sequence length="356" mass="39093">MTAAFKPLIFSGVQPTGNLHLGNYLGAIRKFVALQETNECIYCVVDLHSLTAQLVHDDLEGQTRSITAAFLASGIDPKKHIVFNQARVLQHAELAWIFNCVARIGWMNRMTQFKDKAGKDRENASLGLLAYPSLMAADILVYRATHVPVGDDQKQHLELTRDIAQKFNNDFSSRIADLGIGVEMQVGEETVNGYFPITEPIIGGPAARIMSLRDGSKKMSKSDPSDLSRINLTDDADTISKKIRKAKTDPAPLPSELEGLKERPEAENLVGIYAGLADMTKEEVLRQFSGQQFSVFKPALADLAVEKLAPIAGEMRRLMADPGHIDAVLRDGGDRARVIAEKTMKDVRNIIGLLGD</sequence>
<keyword evidence="3 8" id="KW-0547">Nucleotide-binding</keyword>
<evidence type="ECO:0000256" key="3">
    <source>
        <dbReference type="ARBA" id="ARBA00022741"/>
    </source>
</evidence>
<dbReference type="RefSeq" id="WP_183263123.1">
    <property type="nucleotide sequence ID" value="NZ_BAAAVZ010000015.1"/>
</dbReference>
<evidence type="ECO:0000256" key="4">
    <source>
        <dbReference type="ARBA" id="ARBA00022840"/>
    </source>
</evidence>
<dbReference type="InterPro" id="IPR050203">
    <property type="entry name" value="Trp-tRNA_synthetase"/>
</dbReference>
<evidence type="ECO:0000256" key="8">
    <source>
        <dbReference type="HAMAP-Rule" id="MF_00140"/>
    </source>
</evidence>
<accession>A0ABR6L371</accession>
<dbReference type="EC" id="6.1.1.2" evidence="8"/>
<evidence type="ECO:0000313" key="11">
    <source>
        <dbReference type="Proteomes" id="UP000539538"/>
    </source>
</evidence>
<comment type="function">
    <text evidence="8">Catalyzes the attachment of tryptophan to tRNA(Trp).</text>
</comment>
<evidence type="ECO:0000313" key="10">
    <source>
        <dbReference type="EMBL" id="MBB4651251.1"/>
    </source>
</evidence>
<comment type="catalytic activity">
    <reaction evidence="7 8">
        <text>tRNA(Trp) + L-tryptophan + ATP = L-tryptophyl-tRNA(Trp) + AMP + diphosphate + H(+)</text>
        <dbReference type="Rhea" id="RHEA:24080"/>
        <dbReference type="Rhea" id="RHEA-COMP:9671"/>
        <dbReference type="Rhea" id="RHEA-COMP:9705"/>
        <dbReference type="ChEBI" id="CHEBI:15378"/>
        <dbReference type="ChEBI" id="CHEBI:30616"/>
        <dbReference type="ChEBI" id="CHEBI:33019"/>
        <dbReference type="ChEBI" id="CHEBI:57912"/>
        <dbReference type="ChEBI" id="CHEBI:78442"/>
        <dbReference type="ChEBI" id="CHEBI:78535"/>
        <dbReference type="ChEBI" id="CHEBI:456215"/>
        <dbReference type="EC" id="6.1.1.2"/>
    </reaction>
</comment>
<dbReference type="InterPro" id="IPR002305">
    <property type="entry name" value="aa-tRNA-synth_Ic"/>
</dbReference>
<feature type="binding site" evidence="8">
    <location>
        <position position="138"/>
    </location>
    <ligand>
        <name>L-tryptophan</name>
        <dbReference type="ChEBI" id="CHEBI:57912"/>
    </ligand>
</feature>
<dbReference type="Gene3D" id="1.10.240.10">
    <property type="entry name" value="Tyrosyl-Transfer RNA Synthetase"/>
    <property type="match status" value="1"/>
</dbReference>
<dbReference type="CDD" id="cd00806">
    <property type="entry name" value="TrpRS_core"/>
    <property type="match status" value="1"/>
</dbReference>
<dbReference type="NCBIfam" id="TIGR00233">
    <property type="entry name" value="trpS"/>
    <property type="match status" value="1"/>
</dbReference>
<dbReference type="SUPFAM" id="SSF52374">
    <property type="entry name" value="Nucleotidylyl transferase"/>
    <property type="match status" value="1"/>
</dbReference>
<dbReference type="Gene3D" id="3.40.50.620">
    <property type="entry name" value="HUPs"/>
    <property type="match status" value="1"/>
</dbReference>
<feature type="binding site" evidence="8">
    <location>
        <begin position="14"/>
        <end position="16"/>
    </location>
    <ligand>
        <name>ATP</name>
        <dbReference type="ChEBI" id="CHEBI:30616"/>
    </ligand>
</feature>
<proteinExistence type="inferred from homology"/>
<evidence type="ECO:0000256" key="5">
    <source>
        <dbReference type="ARBA" id="ARBA00022917"/>
    </source>
</evidence>
<feature type="short sequence motif" description="'KMSKS' region" evidence="8">
    <location>
        <begin position="218"/>
        <end position="222"/>
    </location>
</feature>